<protein>
    <submittedName>
        <fullName evidence="1">Uncharacterized protein</fullName>
    </submittedName>
</protein>
<organism evidence="1 2">
    <name type="scientific">Symbiodinium microadriaticum</name>
    <name type="common">Dinoflagellate</name>
    <name type="synonym">Zooxanthella microadriatica</name>
    <dbReference type="NCBI Taxonomy" id="2951"/>
    <lineage>
        <taxon>Eukaryota</taxon>
        <taxon>Sar</taxon>
        <taxon>Alveolata</taxon>
        <taxon>Dinophyceae</taxon>
        <taxon>Suessiales</taxon>
        <taxon>Symbiodiniaceae</taxon>
        <taxon>Symbiodinium</taxon>
    </lineage>
</organism>
<dbReference type="Proteomes" id="UP000186817">
    <property type="component" value="Unassembled WGS sequence"/>
</dbReference>
<evidence type="ECO:0000313" key="1">
    <source>
        <dbReference type="EMBL" id="OLQ02020.1"/>
    </source>
</evidence>
<evidence type="ECO:0000313" key="2">
    <source>
        <dbReference type="Proteomes" id="UP000186817"/>
    </source>
</evidence>
<reference evidence="1 2" key="1">
    <citation type="submission" date="2016-02" db="EMBL/GenBank/DDBJ databases">
        <title>Genome analysis of coral dinoflagellate symbionts highlights evolutionary adaptations to a symbiotic lifestyle.</title>
        <authorList>
            <person name="Aranda M."/>
            <person name="Li Y."/>
            <person name="Liew Y.J."/>
            <person name="Baumgarten S."/>
            <person name="Simakov O."/>
            <person name="Wilson M."/>
            <person name="Piel J."/>
            <person name="Ashoor H."/>
            <person name="Bougouffa S."/>
            <person name="Bajic V.B."/>
            <person name="Ryu T."/>
            <person name="Ravasi T."/>
            <person name="Bayer T."/>
            <person name="Micklem G."/>
            <person name="Kim H."/>
            <person name="Bhak J."/>
            <person name="Lajeunesse T.C."/>
            <person name="Voolstra C.R."/>
        </authorList>
    </citation>
    <scope>NUCLEOTIDE SEQUENCE [LARGE SCALE GENOMIC DNA]</scope>
    <source>
        <strain evidence="1 2">CCMP2467</strain>
    </source>
</reference>
<keyword evidence="2" id="KW-1185">Reference proteome</keyword>
<accession>A0A1Q9E3M1</accession>
<gene>
    <name evidence="1" type="ORF">AK812_SmicGene15177</name>
</gene>
<dbReference type="AlphaFoldDB" id="A0A1Q9E3M1"/>
<dbReference type="EMBL" id="LSRX01000275">
    <property type="protein sequence ID" value="OLQ02020.1"/>
    <property type="molecule type" value="Genomic_DNA"/>
</dbReference>
<sequence>MAQASFAYCDDPLQTDKAALIQGARFDASSLGPEYSTPGESTVTVRIDASQWRPSLKAVKGANIAKLSVNGEFEVGLSAISAELGVDSTQTAKVTLKSERDFSISMADERYRKVSLMSQRDINISLTDEFYTEVTALGRFDAVLSTGRSRPDRRPGLQIQKTGLDVNVGCQFVEDDTTMGEITFTGVLRVDETVEYRANGDVAVKGSVKLTGRVTVQMSYPAAFWSSTAEPVIVDSCRETDESHSKVKQ</sequence>
<comment type="caution">
    <text evidence="1">The sequence shown here is derived from an EMBL/GenBank/DDBJ whole genome shotgun (WGS) entry which is preliminary data.</text>
</comment>
<name>A0A1Q9E3M1_SYMMI</name>
<proteinExistence type="predicted"/>